<dbReference type="GO" id="GO:0020037">
    <property type="term" value="F:heme binding"/>
    <property type="evidence" value="ECO:0007669"/>
    <property type="project" value="InterPro"/>
</dbReference>
<evidence type="ECO:0000313" key="9">
    <source>
        <dbReference type="EMBL" id="PXF64425.1"/>
    </source>
</evidence>
<evidence type="ECO:0000256" key="1">
    <source>
        <dbReference type="ARBA" id="ARBA00022448"/>
    </source>
</evidence>
<dbReference type="PRINTS" id="PR00607">
    <property type="entry name" value="CYTCHROMECIE"/>
</dbReference>
<feature type="domain" description="Cytochrome c" evidence="8">
    <location>
        <begin position="24"/>
        <end position="104"/>
    </location>
</feature>
<evidence type="ECO:0000256" key="3">
    <source>
        <dbReference type="ARBA" id="ARBA00022723"/>
    </source>
</evidence>
<sequence>MNKRLLGFLFCSIMLLLAACTPEPPKRDGESIYNRSCFSCHERGHGGAPLRGNMEQWQSRIDKGQDTLLNSMVNGYKGMPPKGACFDCTEKELQMALEYMLQPRKP</sequence>
<keyword evidence="1" id="KW-0813">Transport</keyword>
<evidence type="ECO:0000256" key="6">
    <source>
        <dbReference type="PROSITE-ProRule" id="PRU00433"/>
    </source>
</evidence>
<keyword evidence="10" id="KW-1185">Reference proteome</keyword>
<dbReference type="InterPro" id="IPR036909">
    <property type="entry name" value="Cyt_c-like_dom_sf"/>
</dbReference>
<dbReference type="GO" id="GO:0005506">
    <property type="term" value="F:iron ion binding"/>
    <property type="evidence" value="ECO:0007669"/>
    <property type="project" value="InterPro"/>
</dbReference>
<dbReference type="PROSITE" id="PS51257">
    <property type="entry name" value="PROKAR_LIPOPROTEIN"/>
    <property type="match status" value="1"/>
</dbReference>
<accession>A0A318D950</accession>
<dbReference type="SUPFAM" id="SSF46626">
    <property type="entry name" value="Cytochrome c"/>
    <property type="match status" value="1"/>
</dbReference>
<reference evidence="9 10" key="1">
    <citation type="submission" date="2018-05" db="EMBL/GenBank/DDBJ databases">
        <title>Kangiella spongicola genome sequence.</title>
        <authorList>
            <person name="Maclea K.S."/>
            <person name="Goen A.E."/>
            <person name="Kelley C."/>
            <person name="Underriner A."/>
            <person name="Silverwood T."/>
            <person name="Trachtenberg A.M."/>
        </authorList>
    </citation>
    <scope>NUCLEOTIDE SEQUENCE [LARGE SCALE GENOMIC DNA]</scope>
    <source>
        <strain evidence="9 10">ATCC BAA-2076</strain>
    </source>
</reference>
<dbReference type="PROSITE" id="PS51007">
    <property type="entry name" value="CYTC"/>
    <property type="match status" value="1"/>
</dbReference>
<evidence type="ECO:0000256" key="4">
    <source>
        <dbReference type="ARBA" id="ARBA00022982"/>
    </source>
</evidence>
<dbReference type="Gene3D" id="1.10.760.10">
    <property type="entry name" value="Cytochrome c-like domain"/>
    <property type="match status" value="1"/>
</dbReference>
<dbReference type="InterPro" id="IPR002323">
    <property type="entry name" value="Cyt_CIE"/>
</dbReference>
<dbReference type="AlphaFoldDB" id="A0A318D950"/>
<feature type="signal peptide" evidence="7">
    <location>
        <begin position="1"/>
        <end position="18"/>
    </location>
</feature>
<proteinExistence type="predicted"/>
<dbReference type="OrthoDB" id="9814708at2"/>
<dbReference type="Pfam" id="PF13442">
    <property type="entry name" value="Cytochrome_CBB3"/>
    <property type="match status" value="1"/>
</dbReference>
<evidence type="ECO:0000259" key="8">
    <source>
        <dbReference type="PROSITE" id="PS51007"/>
    </source>
</evidence>
<comment type="caution">
    <text evidence="9">The sequence shown here is derived from an EMBL/GenBank/DDBJ whole genome shotgun (WGS) entry which is preliminary data.</text>
</comment>
<keyword evidence="5 6" id="KW-0408">Iron</keyword>
<evidence type="ECO:0000256" key="2">
    <source>
        <dbReference type="ARBA" id="ARBA00022617"/>
    </source>
</evidence>
<keyword evidence="2 6" id="KW-0349">Heme</keyword>
<dbReference type="EMBL" id="QICH01000001">
    <property type="protein sequence ID" value="PXF64425.1"/>
    <property type="molecule type" value="Genomic_DNA"/>
</dbReference>
<dbReference type="InterPro" id="IPR009056">
    <property type="entry name" value="Cyt_c-like_dom"/>
</dbReference>
<keyword evidence="3 6" id="KW-0479">Metal-binding</keyword>
<feature type="chain" id="PRO_5016370902" evidence="7">
    <location>
        <begin position="19"/>
        <end position="106"/>
    </location>
</feature>
<dbReference type="Proteomes" id="UP000247689">
    <property type="component" value="Unassembled WGS sequence"/>
</dbReference>
<dbReference type="PANTHER" id="PTHR40942:SF4">
    <property type="entry name" value="CYTOCHROME C5"/>
    <property type="match status" value="1"/>
</dbReference>
<organism evidence="9 10">
    <name type="scientific">Kangiella spongicola</name>
    <dbReference type="NCBI Taxonomy" id="796379"/>
    <lineage>
        <taxon>Bacteria</taxon>
        <taxon>Pseudomonadati</taxon>
        <taxon>Pseudomonadota</taxon>
        <taxon>Gammaproteobacteria</taxon>
        <taxon>Kangiellales</taxon>
        <taxon>Kangiellaceae</taxon>
        <taxon>Kangiella</taxon>
    </lineage>
</organism>
<name>A0A318D950_9GAMM</name>
<dbReference type="RefSeq" id="WP_110200420.1">
    <property type="nucleotide sequence ID" value="NZ_QICH01000001.1"/>
</dbReference>
<dbReference type="GO" id="GO:0009055">
    <property type="term" value="F:electron transfer activity"/>
    <property type="evidence" value="ECO:0007669"/>
    <property type="project" value="InterPro"/>
</dbReference>
<gene>
    <name evidence="9" type="ORF">DL796_04605</name>
</gene>
<protein>
    <submittedName>
        <fullName evidence="9">Cytochrome c5 family protein</fullName>
    </submittedName>
</protein>
<keyword evidence="4" id="KW-0249">Electron transport</keyword>
<evidence type="ECO:0000313" key="10">
    <source>
        <dbReference type="Proteomes" id="UP000247689"/>
    </source>
</evidence>
<keyword evidence="7" id="KW-0732">Signal</keyword>
<dbReference type="PANTHER" id="PTHR40942">
    <property type="match status" value="1"/>
</dbReference>
<evidence type="ECO:0000256" key="7">
    <source>
        <dbReference type="SAM" id="SignalP"/>
    </source>
</evidence>
<evidence type="ECO:0000256" key="5">
    <source>
        <dbReference type="ARBA" id="ARBA00023004"/>
    </source>
</evidence>